<dbReference type="InterPro" id="IPR036969">
    <property type="entry name" value="Citrate_synthase_sf"/>
</dbReference>
<dbReference type="CDD" id="cd06105">
    <property type="entry name" value="ScCit1-2_like"/>
    <property type="match status" value="1"/>
</dbReference>
<accession>A0ABD3GJV1</accession>
<dbReference type="PANTHER" id="PTHR11739:SF8">
    <property type="entry name" value="CITRATE SYNTHASE, MITOCHONDRIAL"/>
    <property type="match status" value="1"/>
</dbReference>
<dbReference type="NCBIfam" id="TIGR01793">
    <property type="entry name" value="cit_synth_euk"/>
    <property type="match status" value="1"/>
</dbReference>
<dbReference type="Gene3D" id="1.10.580.10">
    <property type="entry name" value="Citrate Synthase, domain 1"/>
    <property type="match status" value="1"/>
</dbReference>
<feature type="active site" evidence="3">
    <location>
        <position position="298"/>
    </location>
</feature>
<evidence type="ECO:0000313" key="5">
    <source>
        <dbReference type="EMBL" id="KAL3678350.1"/>
    </source>
</evidence>
<evidence type="ECO:0000256" key="1">
    <source>
        <dbReference type="ARBA" id="ARBA00010566"/>
    </source>
</evidence>
<dbReference type="Proteomes" id="UP001633002">
    <property type="component" value="Unassembled WGS sequence"/>
</dbReference>
<organism evidence="5 6">
    <name type="scientific">Riccia sorocarpa</name>
    <dbReference type="NCBI Taxonomy" id="122646"/>
    <lineage>
        <taxon>Eukaryota</taxon>
        <taxon>Viridiplantae</taxon>
        <taxon>Streptophyta</taxon>
        <taxon>Embryophyta</taxon>
        <taxon>Marchantiophyta</taxon>
        <taxon>Marchantiopsida</taxon>
        <taxon>Marchantiidae</taxon>
        <taxon>Marchantiales</taxon>
        <taxon>Ricciaceae</taxon>
        <taxon>Riccia</taxon>
    </lineage>
</organism>
<dbReference type="FunFam" id="1.10.230.10:FF:000001">
    <property type="entry name" value="Citrate synthase"/>
    <property type="match status" value="1"/>
</dbReference>
<protein>
    <recommendedName>
        <fullName evidence="4">Citrate synthase</fullName>
    </recommendedName>
</protein>
<comment type="caution">
    <text evidence="5">The sequence shown here is derived from an EMBL/GenBank/DDBJ whole genome shotgun (WGS) entry which is preliminary data.</text>
</comment>
<dbReference type="InterPro" id="IPR016143">
    <property type="entry name" value="Citrate_synth-like_sm_a-sub"/>
</dbReference>
<evidence type="ECO:0000256" key="4">
    <source>
        <dbReference type="RuleBase" id="RU000441"/>
    </source>
</evidence>
<dbReference type="InterPro" id="IPR019810">
    <property type="entry name" value="Citrate_synthase_AS"/>
</dbReference>
<dbReference type="Gene3D" id="1.10.230.10">
    <property type="entry name" value="Cytochrome P450-Terp, domain 2"/>
    <property type="match status" value="1"/>
</dbReference>
<dbReference type="Pfam" id="PF00285">
    <property type="entry name" value="Citrate_synt"/>
    <property type="match status" value="1"/>
</dbReference>
<dbReference type="NCBIfam" id="NF007128">
    <property type="entry name" value="PRK09569.1"/>
    <property type="match status" value="1"/>
</dbReference>
<keyword evidence="6" id="KW-1185">Reference proteome</keyword>
<dbReference type="EMBL" id="JBJQOH010000007">
    <property type="protein sequence ID" value="KAL3678350.1"/>
    <property type="molecule type" value="Genomic_DNA"/>
</dbReference>
<dbReference type="PANTHER" id="PTHR11739">
    <property type="entry name" value="CITRATE SYNTHASE"/>
    <property type="match status" value="1"/>
</dbReference>
<dbReference type="PROSITE" id="PS00480">
    <property type="entry name" value="CITRATE_SYNTHASE"/>
    <property type="match status" value="1"/>
</dbReference>
<dbReference type="FunFam" id="1.10.580.10:FF:000001">
    <property type="entry name" value="Citrate synthase"/>
    <property type="match status" value="1"/>
</dbReference>
<dbReference type="PRINTS" id="PR00143">
    <property type="entry name" value="CITRTSNTHASE"/>
</dbReference>
<dbReference type="InterPro" id="IPR016142">
    <property type="entry name" value="Citrate_synth-like_lrg_a-sub"/>
</dbReference>
<feature type="active site" evidence="3">
    <location>
        <position position="399"/>
    </location>
</feature>
<proteinExistence type="inferred from homology"/>
<evidence type="ECO:0000313" key="6">
    <source>
        <dbReference type="Proteomes" id="UP001633002"/>
    </source>
</evidence>
<evidence type="ECO:0000256" key="2">
    <source>
        <dbReference type="ARBA" id="ARBA00022679"/>
    </source>
</evidence>
<dbReference type="InterPro" id="IPR002020">
    <property type="entry name" value="Citrate_synthase"/>
</dbReference>
<sequence>MVRMMRMLVDQGRRTSHNLRWVRHLSNDTDLKSRLAQLIPEEQARLKDLKTKYGKSSLGDTTVDMAIGGMRGIKGMLWETSLLDADEGIRFRNLSIPECQEKLPTAIPKGEPIPEGLFWLLVTGEIPTKEQASALTQEFKARSKIPGHVFDVLNALPKTAHPMTQLTSAIMALQTESEFAKAYEKGLDKRRYWDPVYEDSLNLIAKLPEIAAYIYRRSYKGGKSIEADSSLDYSANFAHMLGYDDPKFHELMRLYLTIHTDHEGGNVSAHTVHLVGSALSDPYLSVAAGMNGLAGPLHGLANQEVLRWLEDIVAEIGTDVTTEQLRDFIWKTLKSGKVVPGYGHAVLRKTDPRYTCQREFALKHLPNDPMFQMVSKLYEVVPPILLELGKVKNPWPNVDAHSGVLLQYYGLKEANYYTVLFGVSRTMGVLSQLIWDRAFGLPIERPKSMTIEWLENYCQKQATNKIRAMMGMSNTNEHSDGRTGFEFFA</sequence>
<name>A0ABD3GJV1_9MARC</name>
<gene>
    <name evidence="5" type="ORF">R1sor_021306</name>
</gene>
<dbReference type="SUPFAM" id="SSF48256">
    <property type="entry name" value="Citrate synthase"/>
    <property type="match status" value="1"/>
</dbReference>
<dbReference type="AlphaFoldDB" id="A0ABD3GJV1"/>
<evidence type="ECO:0000256" key="3">
    <source>
        <dbReference type="PIRSR" id="PIRSR610109-1"/>
    </source>
</evidence>
<dbReference type="InterPro" id="IPR010109">
    <property type="entry name" value="Citrate_synthase_euk"/>
</dbReference>
<reference evidence="5 6" key="1">
    <citation type="submission" date="2024-09" db="EMBL/GenBank/DDBJ databases">
        <title>Chromosome-scale assembly of Riccia sorocarpa.</title>
        <authorList>
            <person name="Paukszto L."/>
        </authorList>
    </citation>
    <scope>NUCLEOTIDE SEQUENCE [LARGE SCALE GENOMIC DNA]</scope>
    <source>
        <strain evidence="5">LP-2024</strain>
        <tissue evidence="5">Aerial parts of the thallus</tissue>
    </source>
</reference>
<comment type="similarity">
    <text evidence="1 4">Belongs to the citrate synthase family.</text>
</comment>
<feature type="active site" evidence="3">
    <location>
        <position position="344"/>
    </location>
</feature>
<dbReference type="GO" id="GO:0016740">
    <property type="term" value="F:transferase activity"/>
    <property type="evidence" value="ECO:0007669"/>
    <property type="project" value="UniProtKB-KW"/>
</dbReference>
<keyword evidence="2 4" id="KW-0808">Transferase</keyword>